<comment type="function">
    <text evidence="8">Involved in the initiation of assembly of the COPII coat required for the formation of transport vesicles from the endoplasmic reticulum (ER) and the selection of cargo molecules. Also involved in autophagy.</text>
</comment>
<feature type="region of interest" description="Disordered" evidence="11">
    <location>
        <begin position="1"/>
        <end position="96"/>
    </location>
</feature>
<keyword evidence="6" id="KW-0256">Endoplasmic reticulum</keyword>
<evidence type="ECO:0000256" key="10">
    <source>
        <dbReference type="ARBA" id="ARBA00030878"/>
    </source>
</evidence>
<protein>
    <recommendedName>
        <fullName evidence="4">COPII coat assembly protein SEC16</fullName>
    </recommendedName>
    <alternativeName>
        <fullName evidence="3">COPII coat assembly protein sec16</fullName>
    </alternativeName>
    <alternativeName>
        <fullName evidence="9 10">protein transport protein SEC16</fullName>
    </alternativeName>
</protein>
<dbReference type="Gene3D" id="1.25.40.1030">
    <property type="match status" value="1"/>
</dbReference>
<feature type="region of interest" description="Disordered" evidence="11">
    <location>
        <begin position="375"/>
        <end position="515"/>
    </location>
</feature>
<name>A0ABP9XWY6_9FUNG</name>
<feature type="compositionally biased region" description="Polar residues" evidence="11">
    <location>
        <begin position="595"/>
        <end position="626"/>
    </location>
</feature>
<feature type="compositionally biased region" description="Polar residues" evidence="11">
    <location>
        <begin position="1409"/>
        <end position="1418"/>
    </location>
</feature>
<feature type="region of interest" description="Disordered" evidence="11">
    <location>
        <begin position="116"/>
        <end position="163"/>
    </location>
</feature>
<keyword evidence="14" id="KW-1185">Reference proteome</keyword>
<feature type="region of interest" description="Disordered" evidence="11">
    <location>
        <begin position="530"/>
        <end position="768"/>
    </location>
</feature>
<feature type="compositionally biased region" description="Low complexity" evidence="11">
    <location>
        <begin position="312"/>
        <end position="321"/>
    </location>
</feature>
<organism evidence="13 14">
    <name type="scientific">Helicostylum pulchrum</name>
    <dbReference type="NCBI Taxonomy" id="562976"/>
    <lineage>
        <taxon>Eukaryota</taxon>
        <taxon>Fungi</taxon>
        <taxon>Fungi incertae sedis</taxon>
        <taxon>Mucoromycota</taxon>
        <taxon>Mucoromycotina</taxon>
        <taxon>Mucoromycetes</taxon>
        <taxon>Mucorales</taxon>
        <taxon>Mucorineae</taxon>
        <taxon>Mucoraceae</taxon>
        <taxon>Helicostylum</taxon>
    </lineage>
</organism>
<feature type="compositionally biased region" description="Polar residues" evidence="11">
    <location>
        <begin position="120"/>
        <end position="143"/>
    </location>
</feature>
<comment type="similarity">
    <text evidence="2">Belongs to the SEC16 family.</text>
</comment>
<feature type="compositionally biased region" description="Low complexity" evidence="11">
    <location>
        <begin position="634"/>
        <end position="644"/>
    </location>
</feature>
<comment type="caution">
    <text evidence="13">The sequence shown here is derived from an EMBL/GenBank/DDBJ whole genome shotgun (WGS) entry which is preliminary data.</text>
</comment>
<evidence type="ECO:0000256" key="2">
    <source>
        <dbReference type="ARBA" id="ARBA00005927"/>
    </source>
</evidence>
<feature type="compositionally biased region" description="Polar residues" evidence="11">
    <location>
        <begin position="25"/>
        <end position="35"/>
    </location>
</feature>
<evidence type="ECO:0000313" key="13">
    <source>
        <dbReference type="EMBL" id="GAA5799264.1"/>
    </source>
</evidence>
<feature type="compositionally biased region" description="Polar residues" evidence="11">
    <location>
        <begin position="61"/>
        <end position="71"/>
    </location>
</feature>
<feature type="region of interest" description="Disordered" evidence="11">
    <location>
        <begin position="1392"/>
        <end position="1438"/>
    </location>
</feature>
<feature type="compositionally biased region" description="Polar residues" evidence="11">
    <location>
        <begin position="785"/>
        <end position="801"/>
    </location>
</feature>
<feature type="region of interest" description="Disordered" evidence="11">
    <location>
        <begin position="785"/>
        <end position="805"/>
    </location>
</feature>
<feature type="compositionally biased region" description="Basic and acidic residues" evidence="11">
    <location>
        <begin position="1474"/>
        <end position="1492"/>
    </location>
</feature>
<dbReference type="EMBL" id="BAABUJ010000012">
    <property type="protein sequence ID" value="GAA5799264.1"/>
    <property type="molecule type" value="Genomic_DNA"/>
</dbReference>
<evidence type="ECO:0000256" key="3">
    <source>
        <dbReference type="ARBA" id="ARBA00020746"/>
    </source>
</evidence>
<evidence type="ECO:0000256" key="1">
    <source>
        <dbReference type="ARBA" id="ARBA00004240"/>
    </source>
</evidence>
<evidence type="ECO:0000256" key="6">
    <source>
        <dbReference type="ARBA" id="ARBA00022824"/>
    </source>
</evidence>
<dbReference type="Proteomes" id="UP001476247">
    <property type="component" value="Unassembled WGS sequence"/>
</dbReference>
<proteinExistence type="inferred from homology"/>
<feature type="compositionally biased region" description="Low complexity" evidence="11">
    <location>
        <begin position="696"/>
        <end position="707"/>
    </location>
</feature>
<feature type="compositionally biased region" description="Low complexity" evidence="11">
    <location>
        <begin position="144"/>
        <end position="157"/>
    </location>
</feature>
<feature type="compositionally biased region" description="Basic and acidic residues" evidence="11">
    <location>
        <begin position="1420"/>
        <end position="1436"/>
    </location>
</feature>
<comment type="subcellular location">
    <subcellularLocation>
        <location evidence="1">Endoplasmic reticulum</location>
    </subcellularLocation>
</comment>
<evidence type="ECO:0000256" key="7">
    <source>
        <dbReference type="ARBA" id="ARBA00022892"/>
    </source>
</evidence>
<feature type="compositionally biased region" description="Basic and acidic residues" evidence="11">
    <location>
        <begin position="36"/>
        <end position="51"/>
    </location>
</feature>
<feature type="compositionally biased region" description="Low complexity" evidence="11">
    <location>
        <begin position="1536"/>
        <end position="1546"/>
    </location>
</feature>
<feature type="compositionally biased region" description="Polar residues" evidence="11">
    <location>
        <begin position="375"/>
        <end position="385"/>
    </location>
</feature>
<evidence type="ECO:0000256" key="9">
    <source>
        <dbReference type="ARBA" id="ARBA00030650"/>
    </source>
</evidence>
<evidence type="ECO:0000256" key="4">
    <source>
        <dbReference type="ARBA" id="ARBA00021659"/>
    </source>
</evidence>
<evidence type="ECO:0000256" key="11">
    <source>
        <dbReference type="SAM" id="MobiDB-lite"/>
    </source>
</evidence>
<dbReference type="InterPro" id="IPR024298">
    <property type="entry name" value="Sec16_Sec23-bd"/>
</dbReference>
<feature type="region of interest" description="Disordered" evidence="11">
    <location>
        <begin position="312"/>
        <end position="339"/>
    </location>
</feature>
<feature type="compositionally biased region" description="Polar residues" evidence="11">
    <location>
        <begin position="553"/>
        <end position="572"/>
    </location>
</feature>
<feature type="compositionally biased region" description="Polar residues" evidence="11">
    <location>
        <begin position="85"/>
        <end position="96"/>
    </location>
</feature>
<dbReference type="PANTHER" id="PTHR13402:SF6">
    <property type="entry name" value="SECRETORY 16, ISOFORM I"/>
    <property type="match status" value="1"/>
</dbReference>
<feature type="compositionally biased region" description="Pro residues" evidence="11">
    <location>
        <begin position="757"/>
        <end position="768"/>
    </location>
</feature>
<keyword evidence="5" id="KW-0813">Transport</keyword>
<keyword evidence="7" id="KW-0931">ER-Golgi transport</keyword>
<sequence length="1591" mass="174633">MTSHKEEPNPSILFGDSAGDDPFSQMLQQSTSTSEVPKELDTKKADNENKTLADASGLFGGSSSTTDNGNKNELFFSQPAPPPLTSNASAASFFEQQPVQANSESFFEGTAAHQDVSAGVANQQAASLTQAFDPNTYSNYDYSQQQPEQNNTTTTETGNYDQQQVEYDPNQWIQFDPNTHYYYDEQGQVHYYDPNTNQEYDMSQYTYDGQEQTYDYQYDPQYAEYYAQQGYDPATYAAVSTEPTTAATAVASYDAGVTTTEQSYDQTSYDPNAYAPVTEQMSGQDYYNPQSYTPVNNAVAEVPAQIQSEQTIDTQHYQQQQNYAPTADTTGSSQPQDYNYQGYEATDMQYAPTGDNGFTAVNQDYSQSDFFAEDLQQQQQVSTGSFDAPPMGPPKNKSVLSNPPPAAKQDTLPPPPKNAAPPKRSVSNPPQEQQEEAAVPSEISEHMESYDAGEDKQEKVDLDDLDDLIFGGGSKKDDCDQQASDELDLLISGSSLDASKEKKDPVYNNPNQYDEVKETSLTKLENTAAVLAEPEQQVPANDIKGAGYKQDQTESQEAFSYEPQQQSEQTIDYNLYEPQHDQAVDYPSYELQHDQALNSSYEPQQQTEQTVNYTGYLPNQQQQTEQAVDHSGYQPQQQQQADQAFDYSNYPQQQQQQQTDQAVDYSGYLPNQQAVGHSSYEPQAAAQDASYSSMYQPQQQADEQPQQTERAVHSSYEPPQNVKPPQVPEATSNQALPPPPKRSMVGTPPVQRNMVGTPPPRSVVSPPPRRNMISPSPAMQSFAQKRSNSITEPDRTQNGSPFTGHYSQHIARSATVPPPMTERSASPRPILTACPDPACEGENKAKAKFCCECGRPLPGISRSTTPSASLSPGVFSMHDTFSPVIPPVPSALDQKKETMMSSLKQFMEYSVVVQSENEDKQKLALKYIESRVPEFEESKALLWNIVKLMIQYQDHTLGDGGELDKSISKLLCTQSNEETHLLLDKLEEFLVQGDRDGACEFAAENDMWAHALIISQSQGSEAFKRVMAQFIDRELFSTGDKELKVQVPGNKKSLRMLYSVFSGAGADAGKLRESPDEAICANVLLVLELARNSVDEHATACTKESLQDWKKALGLVLCNRSSNDLEAIKGLGDQLKKTDSLQDAYICYMLSPDTFKSLESQIIAAEGVNMYMNLDALYLTELYEFGLSKKMILNQYKLILAWWLSEFGFAHESQVYRDMIAKNVSSDELQQLKKIGEICNTSTDTDVTSLLNKESFDTLIGSIEGTSSFGYMQHDSNGITHDFTGQEAHDTLQGENYNYGHGYGGGYTGSADNNQATVSKTTTPFGMQTPFQNNVRPVASPFAVGGGVHSPFQHGYTPTETTDTTAELYQPETPAVTDYTPDAYVPQPDAQTTVLDDNDEDDLGFGNSKAVNTTSNDDTTAEKPNEANKEEQKETKAAGGGWGIFALFGRKEKGAADAPKPIKANLGEQSSFHYDPKEKRWVNKQVDAKRAAEAAAAPPPPRAGPPQPAVESQAPPPPAAAAAGVNRAGMPPTRVSSTPNAPTSGGPPSGGPPSVAIPTFNTPPVGRRAGGSARKAMRARYVDVLNTEPKQ</sequence>
<evidence type="ECO:0000259" key="12">
    <source>
        <dbReference type="Pfam" id="PF12931"/>
    </source>
</evidence>
<feature type="region of interest" description="Disordered" evidence="11">
    <location>
        <begin position="1456"/>
        <end position="1576"/>
    </location>
</feature>
<feature type="compositionally biased region" description="Polar residues" evidence="11">
    <location>
        <begin position="322"/>
        <end position="339"/>
    </location>
</feature>
<evidence type="ECO:0000256" key="5">
    <source>
        <dbReference type="ARBA" id="ARBA00022448"/>
    </source>
</evidence>
<feature type="domain" description="Sec16 Sec23-binding" evidence="12">
    <location>
        <begin position="987"/>
        <end position="1265"/>
    </location>
</feature>
<feature type="compositionally biased region" description="Basic and acidic residues" evidence="11">
    <location>
        <begin position="443"/>
        <end position="462"/>
    </location>
</feature>
<reference evidence="13 14" key="1">
    <citation type="submission" date="2024-04" db="EMBL/GenBank/DDBJ databases">
        <title>genome sequences of Mucor flavus KT1a and Helicostylum pulchrum KT1b strains isolation_sourced from the surface of a dry-aged beef.</title>
        <authorList>
            <person name="Toyotome T."/>
            <person name="Hosono M."/>
            <person name="Torimaru M."/>
            <person name="Fukuda K."/>
            <person name="Mikami N."/>
        </authorList>
    </citation>
    <scope>NUCLEOTIDE SEQUENCE [LARGE SCALE GENOMIC DNA]</scope>
    <source>
        <strain evidence="13 14">KT1b</strain>
    </source>
</reference>
<feature type="compositionally biased region" description="Pro residues" evidence="11">
    <location>
        <begin position="1497"/>
        <end position="1519"/>
    </location>
</feature>
<gene>
    <name evidence="13" type="ORF">HPULCUR_004674</name>
</gene>
<evidence type="ECO:0000313" key="14">
    <source>
        <dbReference type="Proteomes" id="UP001476247"/>
    </source>
</evidence>
<accession>A0ABP9XWY6</accession>
<dbReference type="PANTHER" id="PTHR13402">
    <property type="entry name" value="RGPR-RELATED"/>
    <property type="match status" value="1"/>
</dbReference>
<dbReference type="Pfam" id="PF12931">
    <property type="entry name" value="TPR_Sec16"/>
    <property type="match status" value="1"/>
</dbReference>
<feature type="compositionally biased region" description="Pro residues" evidence="11">
    <location>
        <begin position="402"/>
        <end position="419"/>
    </location>
</feature>
<evidence type="ECO:0000256" key="8">
    <source>
        <dbReference type="ARBA" id="ARBA00024687"/>
    </source>
</evidence>